<dbReference type="OrthoDB" id="6431873at2"/>
<keyword evidence="2" id="KW-1185">Reference proteome</keyword>
<comment type="caution">
    <text evidence="1">The sequence shown here is derived from an EMBL/GenBank/DDBJ whole genome shotgun (WGS) entry which is preliminary data.</text>
</comment>
<evidence type="ECO:0000313" key="2">
    <source>
        <dbReference type="Proteomes" id="UP000005019"/>
    </source>
</evidence>
<accession>F5RBZ2</accession>
<dbReference type="Proteomes" id="UP000005019">
    <property type="component" value="Unassembled WGS sequence"/>
</dbReference>
<gene>
    <name evidence="1" type="ORF">METUNv1_01787</name>
</gene>
<dbReference type="AlphaFoldDB" id="F5RBZ2"/>
<dbReference type="EMBL" id="AFHG01000044">
    <property type="protein sequence ID" value="EGK72009.1"/>
    <property type="molecule type" value="Genomic_DNA"/>
</dbReference>
<name>F5RBZ2_METUF</name>
<dbReference type="STRING" id="1000565.METUNv1_01787"/>
<evidence type="ECO:0000313" key="1">
    <source>
        <dbReference type="EMBL" id="EGK72009.1"/>
    </source>
</evidence>
<protein>
    <submittedName>
        <fullName evidence="1">Uncharacterized protein</fullName>
    </submittedName>
</protein>
<proteinExistence type="predicted"/>
<dbReference type="RefSeq" id="WP_008060880.1">
    <property type="nucleotide sequence ID" value="NZ_AFHG01000044.1"/>
</dbReference>
<organism evidence="1 2">
    <name type="scientific">Methyloversatilis universalis (strain ATCC BAA-1314 / DSM 25237 / JCM 13912 / CCUG 52030 / FAM5)</name>
    <dbReference type="NCBI Taxonomy" id="1000565"/>
    <lineage>
        <taxon>Bacteria</taxon>
        <taxon>Pseudomonadati</taxon>
        <taxon>Pseudomonadota</taxon>
        <taxon>Betaproteobacteria</taxon>
        <taxon>Nitrosomonadales</taxon>
        <taxon>Sterolibacteriaceae</taxon>
        <taxon>Methyloversatilis</taxon>
    </lineage>
</organism>
<reference evidence="1 2" key="1">
    <citation type="journal article" date="2011" name="J. Bacteriol.">
        <title>Genome sequence of Methyloversatilis universalis FAM5T, a methylotrophic representative of the order Rhodocyclales.</title>
        <authorList>
            <person name="Kittichotirat W."/>
            <person name="Good N.M."/>
            <person name="Hall R."/>
            <person name="Bringel F."/>
            <person name="Lajus A."/>
            <person name="Medigue C."/>
            <person name="Smalley N.E."/>
            <person name="Beck D."/>
            <person name="Bumgarner R."/>
            <person name="Vuilleumier S."/>
            <person name="Kalyuzhnaya M.G."/>
        </authorList>
    </citation>
    <scope>NUCLEOTIDE SEQUENCE [LARGE SCALE GENOMIC DNA]</scope>
    <source>
        <strain evidence="2">ATCC BAA-1314 / JCM 13912 / FAM5</strain>
    </source>
</reference>
<sequence length="154" mass="16903">MIEIRARVRYTTGAYIASGGGLRASCAVSAKAAVERLAEKLAARFDQPTYADVDWIEGSDWQVLLDDREHLIAYCWHNGVIEFGETKPEGALHVAEGTSFEVRAAIHGTATLAHDGKTWLVPGVFEASTDKVRLQALMNYRQWLIDRASVKGAA</sequence>